<accession>A0A6A7N930</accession>
<dbReference type="RefSeq" id="WP_152840806.1">
    <property type="nucleotide sequence ID" value="NZ_WHUG01000014.1"/>
</dbReference>
<dbReference type="EMBL" id="WHUG01000014">
    <property type="protein sequence ID" value="MQA41590.1"/>
    <property type="molecule type" value="Genomic_DNA"/>
</dbReference>
<name>A0A6A7N930_9BURK</name>
<dbReference type="AlphaFoldDB" id="A0A6A7N930"/>
<reference evidence="1 2" key="1">
    <citation type="submission" date="2019-10" db="EMBL/GenBank/DDBJ databases">
        <title>Two novel species isolated from a subtropical stream in China.</title>
        <authorList>
            <person name="Lu H."/>
        </authorList>
    </citation>
    <scope>NUCLEOTIDE SEQUENCE [LARGE SCALE GENOMIC DNA]</scope>
    <source>
        <strain evidence="1 2">FT29W</strain>
    </source>
</reference>
<sequence length="97" mass="11053">MNKSEIGVELIRSKWPQADDAEREHILLDLKQRGLSISDVILALRNSGFYSLDEAKEYISTSPAWHVEVENGKVLHEIAWQVLDDFVASQPHKSQQP</sequence>
<keyword evidence="2" id="KW-1185">Reference proteome</keyword>
<evidence type="ECO:0000313" key="2">
    <source>
        <dbReference type="Proteomes" id="UP000440498"/>
    </source>
</evidence>
<proteinExistence type="predicted"/>
<comment type="caution">
    <text evidence="1">The sequence shown here is derived from an EMBL/GenBank/DDBJ whole genome shotgun (WGS) entry which is preliminary data.</text>
</comment>
<evidence type="ECO:0000313" key="1">
    <source>
        <dbReference type="EMBL" id="MQA41590.1"/>
    </source>
</evidence>
<dbReference type="Proteomes" id="UP000440498">
    <property type="component" value="Unassembled WGS sequence"/>
</dbReference>
<organism evidence="1 2">
    <name type="scientific">Rugamonas aquatica</name>
    <dbReference type="NCBI Taxonomy" id="2743357"/>
    <lineage>
        <taxon>Bacteria</taxon>
        <taxon>Pseudomonadati</taxon>
        <taxon>Pseudomonadota</taxon>
        <taxon>Betaproteobacteria</taxon>
        <taxon>Burkholderiales</taxon>
        <taxon>Oxalobacteraceae</taxon>
        <taxon>Telluria group</taxon>
        <taxon>Rugamonas</taxon>
    </lineage>
</organism>
<gene>
    <name evidence="1" type="ORF">GEV02_25925</name>
</gene>
<protein>
    <submittedName>
        <fullName evidence="1">Uncharacterized protein</fullName>
    </submittedName>
</protein>